<keyword evidence="9" id="KW-0812">Transmembrane</keyword>
<dbReference type="InterPro" id="IPR003594">
    <property type="entry name" value="HATPase_dom"/>
</dbReference>
<keyword evidence="3 7" id="KW-0597">Phosphoprotein</keyword>
<evidence type="ECO:0000259" key="11">
    <source>
        <dbReference type="PROSITE" id="PS50110"/>
    </source>
</evidence>
<sequence length="553" mass="62656">MKKQSYLTAPTFAPELEDKFSGFTEKRARPVVAFIYWIGGILPLVFMLSDYFNDAYRFDELLLTRSIYMVFWATITFATLSKWRLLTLTQSMLLYVAVGMCYVPYLNMIVGERYVQVVPTALFYLFGIVISQLGAKMALKAGLISCVMPTLLLLAFDKFNQAERNIVFLMFVWGIATWVASLILEKINRRLFLYEHDLDQANRHNQELREKEAQANRFKSDFLAQMSHEIRTPLTAILGYAESYFSEGLSRETKDGTVRTIRQNGEHILTLVNDILDLSKIEAGKLQIEKLNTNWLNVIEQVQQMQAEQAYKKGLEFNLDYHYPLPTEIITDPTRLKQILINLTSNAIKFTAHGSVNLAVSYSREQNTLLFILKDSGIGMSNTMLTGLFKPYHQGDISVRRNYGGTGLGLYICKQLVEKLGGEIKVRSTEGQGSTFTFSIKAEQTASSELIYQSEGQSQKPNHEASMGLKVQLAGHVLIAEDNTDNRKLITLKLEQLGLQVTQAEHGEQAVEKALLNDFDLILMDIQMPVMSGEEAIEIIRASDGDIPCRINR</sequence>
<dbReference type="AlphaFoldDB" id="A0A2S0VX93"/>
<dbReference type="SMART" id="SM00387">
    <property type="entry name" value="HATPase_c"/>
    <property type="match status" value="1"/>
</dbReference>
<dbReference type="FunFam" id="1.10.287.130:FF:000001">
    <property type="entry name" value="Two-component sensor histidine kinase"/>
    <property type="match status" value="1"/>
</dbReference>
<dbReference type="InterPro" id="IPR003661">
    <property type="entry name" value="HisK_dim/P_dom"/>
</dbReference>
<keyword evidence="13" id="KW-1185">Reference proteome</keyword>
<dbReference type="InterPro" id="IPR036097">
    <property type="entry name" value="HisK_dim/P_sf"/>
</dbReference>
<dbReference type="GO" id="GO:0000155">
    <property type="term" value="F:phosphorelay sensor kinase activity"/>
    <property type="evidence" value="ECO:0007669"/>
    <property type="project" value="InterPro"/>
</dbReference>
<evidence type="ECO:0000256" key="2">
    <source>
        <dbReference type="ARBA" id="ARBA00012438"/>
    </source>
</evidence>
<dbReference type="Gene3D" id="3.40.50.2300">
    <property type="match status" value="1"/>
</dbReference>
<feature type="transmembrane region" description="Helical" evidence="9">
    <location>
        <begin position="92"/>
        <end position="110"/>
    </location>
</feature>
<keyword evidence="8" id="KW-0175">Coiled coil</keyword>
<evidence type="ECO:0000256" key="7">
    <source>
        <dbReference type="PROSITE-ProRule" id="PRU00169"/>
    </source>
</evidence>
<accession>A0A2S0VX93</accession>
<dbReference type="InterPro" id="IPR001789">
    <property type="entry name" value="Sig_transdc_resp-reg_receiver"/>
</dbReference>
<protein>
    <recommendedName>
        <fullName evidence="2">histidine kinase</fullName>
        <ecNumber evidence="2">2.7.13.3</ecNumber>
    </recommendedName>
</protein>
<evidence type="ECO:0000256" key="1">
    <source>
        <dbReference type="ARBA" id="ARBA00000085"/>
    </source>
</evidence>
<feature type="coiled-coil region" evidence="8">
    <location>
        <begin position="191"/>
        <end position="221"/>
    </location>
</feature>
<feature type="transmembrane region" description="Helical" evidence="9">
    <location>
        <begin position="116"/>
        <end position="134"/>
    </location>
</feature>
<feature type="domain" description="Histidine kinase" evidence="10">
    <location>
        <begin position="225"/>
        <end position="444"/>
    </location>
</feature>
<dbReference type="InterPro" id="IPR004358">
    <property type="entry name" value="Sig_transdc_His_kin-like_C"/>
</dbReference>
<feature type="domain" description="Response regulatory" evidence="11">
    <location>
        <begin position="476"/>
        <end position="553"/>
    </location>
</feature>
<feature type="transmembrane region" description="Helical" evidence="9">
    <location>
        <begin position="165"/>
        <end position="184"/>
    </location>
</feature>
<dbReference type="InterPro" id="IPR011006">
    <property type="entry name" value="CheY-like_superfamily"/>
</dbReference>
<dbReference type="PROSITE" id="PS50110">
    <property type="entry name" value="RESPONSE_REGULATORY"/>
    <property type="match status" value="1"/>
</dbReference>
<dbReference type="CDD" id="cd17546">
    <property type="entry name" value="REC_hyHK_CKI1_RcsC-like"/>
    <property type="match status" value="1"/>
</dbReference>
<dbReference type="SUPFAM" id="SSF47384">
    <property type="entry name" value="Homodimeric domain of signal transducing histidine kinase"/>
    <property type="match status" value="1"/>
</dbReference>
<dbReference type="Pfam" id="PF00072">
    <property type="entry name" value="Response_reg"/>
    <property type="match status" value="1"/>
</dbReference>
<dbReference type="CDD" id="cd16922">
    <property type="entry name" value="HATPase_EvgS-ArcB-TorS-like"/>
    <property type="match status" value="1"/>
</dbReference>
<dbReference type="Gene3D" id="1.10.287.130">
    <property type="match status" value="1"/>
</dbReference>
<evidence type="ECO:0000256" key="9">
    <source>
        <dbReference type="SAM" id="Phobius"/>
    </source>
</evidence>
<feature type="transmembrane region" description="Helical" evidence="9">
    <location>
        <begin position="61"/>
        <end position="80"/>
    </location>
</feature>
<evidence type="ECO:0000313" key="13">
    <source>
        <dbReference type="Proteomes" id="UP000244441"/>
    </source>
</evidence>
<evidence type="ECO:0000256" key="5">
    <source>
        <dbReference type="ARBA" id="ARBA00022777"/>
    </source>
</evidence>
<dbReference type="InterPro" id="IPR005467">
    <property type="entry name" value="His_kinase_dom"/>
</dbReference>
<dbReference type="Gene3D" id="3.30.565.10">
    <property type="entry name" value="Histidine kinase-like ATPase, C-terminal domain"/>
    <property type="match status" value="1"/>
</dbReference>
<dbReference type="SUPFAM" id="SSF52172">
    <property type="entry name" value="CheY-like"/>
    <property type="match status" value="1"/>
</dbReference>
<dbReference type="PANTHER" id="PTHR43047">
    <property type="entry name" value="TWO-COMPONENT HISTIDINE PROTEIN KINASE"/>
    <property type="match status" value="1"/>
</dbReference>
<dbReference type="SUPFAM" id="SSF55874">
    <property type="entry name" value="ATPase domain of HSP90 chaperone/DNA topoisomerase II/histidine kinase"/>
    <property type="match status" value="1"/>
</dbReference>
<dbReference type="RefSeq" id="WP_108604892.1">
    <property type="nucleotide sequence ID" value="NZ_CP026604.1"/>
</dbReference>
<name>A0A2S0VX93_9ALTE</name>
<feature type="modified residue" description="4-aspartylphosphate" evidence="7">
    <location>
        <position position="525"/>
    </location>
</feature>
<dbReference type="KEGG" id="cate:C2869_21620"/>
<dbReference type="EC" id="2.7.13.3" evidence="2"/>
<gene>
    <name evidence="12" type="ORF">C2869_21620</name>
</gene>
<keyword evidence="4" id="KW-0808">Transferase</keyword>
<dbReference type="PROSITE" id="PS50109">
    <property type="entry name" value="HIS_KIN"/>
    <property type="match status" value="1"/>
</dbReference>
<evidence type="ECO:0000256" key="4">
    <source>
        <dbReference type="ARBA" id="ARBA00022679"/>
    </source>
</evidence>
<dbReference type="Proteomes" id="UP000244441">
    <property type="component" value="Chromosome"/>
</dbReference>
<dbReference type="EMBL" id="CP026604">
    <property type="protein sequence ID" value="AWB68839.1"/>
    <property type="molecule type" value="Genomic_DNA"/>
</dbReference>
<keyword evidence="6" id="KW-0902">Two-component regulatory system</keyword>
<dbReference type="CDD" id="cd00082">
    <property type="entry name" value="HisKA"/>
    <property type="match status" value="1"/>
</dbReference>
<evidence type="ECO:0000256" key="3">
    <source>
        <dbReference type="ARBA" id="ARBA00022553"/>
    </source>
</evidence>
<dbReference type="FunFam" id="3.30.565.10:FF:000010">
    <property type="entry name" value="Sensor histidine kinase RcsC"/>
    <property type="match status" value="1"/>
</dbReference>
<dbReference type="SMART" id="SM00448">
    <property type="entry name" value="REC"/>
    <property type="match status" value="1"/>
</dbReference>
<dbReference type="Pfam" id="PF00512">
    <property type="entry name" value="HisKA"/>
    <property type="match status" value="1"/>
</dbReference>
<keyword evidence="9" id="KW-0472">Membrane</keyword>
<evidence type="ECO:0000259" key="10">
    <source>
        <dbReference type="PROSITE" id="PS50109"/>
    </source>
</evidence>
<evidence type="ECO:0000313" key="12">
    <source>
        <dbReference type="EMBL" id="AWB68839.1"/>
    </source>
</evidence>
<keyword evidence="5" id="KW-0418">Kinase</keyword>
<keyword evidence="9" id="KW-1133">Transmembrane helix</keyword>
<proteinExistence type="predicted"/>
<reference evidence="12 13" key="1">
    <citation type="submission" date="2018-01" db="EMBL/GenBank/DDBJ databases">
        <title>Genome sequence of a Cantenovulum-like bacteria.</title>
        <authorList>
            <person name="Tan W.R."/>
            <person name="Lau N.-S."/>
            <person name="Go F."/>
            <person name="Amirul A.-A.A."/>
        </authorList>
    </citation>
    <scope>NUCLEOTIDE SEQUENCE [LARGE SCALE GENOMIC DNA]</scope>
    <source>
        <strain evidence="12 13">CCB-QB4</strain>
    </source>
</reference>
<dbReference type="Pfam" id="PF02518">
    <property type="entry name" value="HATPase_c"/>
    <property type="match status" value="1"/>
</dbReference>
<comment type="catalytic activity">
    <reaction evidence="1">
        <text>ATP + protein L-histidine = ADP + protein N-phospho-L-histidine.</text>
        <dbReference type="EC" id="2.7.13.3"/>
    </reaction>
</comment>
<dbReference type="PRINTS" id="PR00344">
    <property type="entry name" value="BCTRLSENSOR"/>
</dbReference>
<evidence type="ECO:0000256" key="6">
    <source>
        <dbReference type="ARBA" id="ARBA00023012"/>
    </source>
</evidence>
<feature type="transmembrane region" description="Helical" evidence="9">
    <location>
        <begin position="31"/>
        <end position="49"/>
    </location>
</feature>
<dbReference type="SMART" id="SM00388">
    <property type="entry name" value="HisKA"/>
    <property type="match status" value="1"/>
</dbReference>
<evidence type="ECO:0000256" key="8">
    <source>
        <dbReference type="SAM" id="Coils"/>
    </source>
</evidence>
<dbReference type="InterPro" id="IPR036890">
    <property type="entry name" value="HATPase_C_sf"/>
</dbReference>
<dbReference type="OrthoDB" id="9810730at2"/>
<organism evidence="12 13">
    <name type="scientific">Saccharobesus litoralis</name>
    <dbReference type="NCBI Taxonomy" id="2172099"/>
    <lineage>
        <taxon>Bacteria</taxon>
        <taxon>Pseudomonadati</taxon>
        <taxon>Pseudomonadota</taxon>
        <taxon>Gammaproteobacteria</taxon>
        <taxon>Alteromonadales</taxon>
        <taxon>Alteromonadaceae</taxon>
        <taxon>Saccharobesus</taxon>
    </lineage>
</organism>